<dbReference type="EMBL" id="JBFASG010000060">
    <property type="protein sequence ID" value="MEV4927841.1"/>
    <property type="molecule type" value="Genomic_DNA"/>
</dbReference>
<sequence>MAAIARHSARAPACSTWNSANRTACWISASPSTSTSARSQNSRRNCSCSAHSPCQPVLVAPASAASTWSCIAGRERVPDQP</sequence>
<protein>
    <submittedName>
        <fullName evidence="1">Transposase</fullName>
    </submittedName>
</protein>
<reference evidence="1 2" key="1">
    <citation type="submission" date="2024-06" db="EMBL/GenBank/DDBJ databases">
        <title>The Natural Products Discovery Center: Release of the First 8490 Sequenced Strains for Exploring Actinobacteria Biosynthetic Diversity.</title>
        <authorList>
            <person name="Kalkreuter E."/>
            <person name="Kautsar S.A."/>
            <person name="Yang D."/>
            <person name="Bader C.D."/>
            <person name="Teijaro C.N."/>
            <person name="Fluegel L."/>
            <person name="Davis C.M."/>
            <person name="Simpson J.R."/>
            <person name="Lauterbach L."/>
            <person name="Steele A.D."/>
            <person name="Gui C."/>
            <person name="Meng S."/>
            <person name="Li G."/>
            <person name="Viehrig K."/>
            <person name="Ye F."/>
            <person name="Su P."/>
            <person name="Kiefer A.F."/>
            <person name="Nichols A."/>
            <person name="Cepeda A.J."/>
            <person name="Yan W."/>
            <person name="Fan B."/>
            <person name="Jiang Y."/>
            <person name="Adhikari A."/>
            <person name="Zheng C.-J."/>
            <person name="Schuster L."/>
            <person name="Cowan T.M."/>
            <person name="Smanski M.J."/>
            <person name="Chevrette M.G."/>
            <person name="De Carvalho L.P.S."/>
            <person name="Shen B."/>
        </authorList>
    </citation>
    <scope>NUCLEOTIDE SEQUENCE [LARGE SCALE GENOMIC DNA]</scope>
    <source>
        <strain evidence="1 2">NPDC053791</strain>
    </source>
</reference>
<dbReference type="Proteomes" id="UP001552479">
    <property type="component" value="Unassembled WGS sequence"/>
</dbReference>
<keyword evidence="2" id="KW-1185">Reference proteome</keyword>
<evidence type="ECO:0000313" key="1">
    <source>
        <dbReference type="EMBL" id="MEV4927841.1"/>
    </source>
</evidence>
<name>A0ABV3J576_9ACTN</name>
<organism evidence="1 2">
    <name type="scientific">Streptomyces roseoverticillatus</name>
    <dbReference type="NCBI Taxonomy" id="66429"/>
    <lineage>
        <taxon>Bacteria</taxon>
        <taxon>Bacillati</taxon>
        <taxon>Actinomycetota</taxon>
        <taxon>Actinomycetes</taxon>
        <taxon>Kitasatosporales</taxon>
        <taxon>Streptomycetaceae</taxon>
        <taxon>Streptomyces</taxon>
    </lineage>
</organism>
<evidence type="ECO:0000313" key="2">
    <source>
        <dbReference type="Proteomes" id="UP001552479"/>
    </source>
</evidence>
<comment type="caution">
    <text evidence="1">The sequence shown here is derived from an EMBL/GenBank/DDBJ whole genome shotgun (WGS) entry which is preliminary data.</text>
</comment>
<proteinExistence type="predicted"/>
<accession>A0ABV3J576</accession>
<gene>
    <name evidence="1" type="ORF">AB0L03_34405</name>
</gene>